<keyword evidence="1" id="KW-0418">Kinase</keyword>
<name>A0A830BY56_9LAMI</name>
<dbReference type="Proteomes" id="UP000653305">
    <property type="component" value="Unassembled WGS sequence"/>
</dbReference>
<evidence type="ECO:0000313" key="2">
    <source>
        <dbReference type="Proteomes" id="UP000653305"/>
    </source>
</evidence>
<evidence type="ECO:0000313" key="1">
    <source>
        <dbReference type="EMBL" id="GFP93067.1"/>
    </source>
</evidence>
<reference evidence="1" key="1">
    <citation type="submission" date="2020-07" db="EMBL/GenBank/DDBJ databases">
        <title>Ethylene signaling mediates host invasion by parasitic plants.</title>
        <authorList>
            <person name="Yoshida S."/>
        </authorList>
    </citation>
    <scope>NUCLEOTIDE SEQUENCE</scope>
    <source>
        <strain evidence="1">Okayama</strain>
    </source>
</reference>
<organism evidence="1 2">
    <name type="scientific">Phtheirospermum japonicum</name>
    <dbReference type="NCBI Taxonomy" id="374723"/>
    <lineage>
        <taxon>Eukaryota</taxon>
        <taxon>Viridiplantae</taxon>
        <taxon>Streptophyta</taxon>
        <taxon>Embryophyta</taxon>
        <taxon>Tracheophyta</taxon>
        <taxon>Spermatophyta</taxon>
        <taxon>Magnoliopsida</taxon>
        <taxon>eudicotyledons</taxon>
        <taxon>Gunneridae</taxon>
        <taxon>Pentapetalae</taxon>
        <taxon>asterids</taxon>
        <taxon>lamiids</taxon>
        <taxon>Lamiales</taxon>
        <taxon>Orobanchaceae</taxon>
        <taxon>Orobanchaceae incertae sedis</taxon>
        <taxon>Phtheirospermum</taxon>
    </lineage>
</organism>
<dbReference type="EMBL" id="BMAC01000300">
    <property type="protein sequence ID" value="GFP93067.1"/>
    <property type="molecule type" value="Genomic_DNA"/>
</dbReference>
<accession>A0A830BY56</accession>
<dbReference type="GO" id="GO:0016301">
    <property type="term" value="F:kinase activity"/>
    <property type="evidence" value="ECO:0007669"/>
    <property type="project" value="UniProtKB-KW"/>
</dbReference>
<keyword evidence="2" id="KW-1185">Reference proteome</keyword>
<keyword evidence="1" id="KW-0675">Receptor</keyword>
<sequence>MCMEANRIPHLSCAQRRHGRRLIKCRKSGMVPPRIGHSLIKCRKIRPAKSHHRASPTMVLDPDLAVDSRRHGRQFPQVVCGGTRSDELANIMGDRDACFCGGGRNDGLQRARGGDSGDDMQKL</sequence>
<keyword evidence="1" id="KW-0808">Transferase</keyword>
<gene>
    <name evidence="1" type="ORF">PHJA_001451000</name>
</gene>
<protein>
    <submittedName>
        <fullName evidence="1">Probably inactive receptor-like protein kinase at5g41680</fullName>
    </submittedName>
</protein>
<comment type="caution">
    <text evidence="1">The sequence shown here is derived from an EMBL/GenBank/DDBJ whole genome shotgun (WGS) entry which is preliminary data.</text>
</comment>
<proteinExistence type="predicted"/>
<dbReference type="AlphaFoldDB" id="A0A830BY56"/>